<organism evidence="1">
    <name type="scientific">Siphoviridae sp. ctWDo30</name>
    <dbReference type="NCBI Taxonomy" id="2826360"/>
    <lineage>
        <taxon>Viruses</taxon>
        <taxon>Duplodnaviria</taxon>
        <taxon>Heunggongvirae</taxon>
        <taxon>Uroviricota</taxon>
        <taxon>Caudoviricetes</taxon>
    </lineage>
</organism>
<reference evidence="1" key="1">
    <citation type="journal article" date="2021" name="Proc. Natl. Acad. Sci. U.S.A.">
        <title>A Catalog of Tens of Thousands of Viruses from Human Metagenomes Reveals Hidden Associations with Chronic Diseases.</title>
        <authorList>
            <person name="Tisza M.J."/>
            <person name="Buck C.B."/>
        </authorList>
    </citation>
    <scope>NUCLEOTIDE SEQUENCE</scope>
    <source>
        <strain evidence="1">CtWDo30</strain>
    </source>
</reference>
<dbReference type="EMBL" id="BK015068">
    <property type="protein sequence ID" value="DAD89717.1"/>
    <property type="molecule type" value="Genomic_DNA"/>
</dbReference>
<protein>
    <submittedName>
        <fullName evidence="1">Uncharacterized protein</fullName>
    </submittedName>
</protein>
<evidence type="ECO:0000313" key="1">
    <source>
        <dbReference type="EMBL" id="DAD89717.1"/>
    </source>
</evidence>
<proteinExistence type="predicted"/>
<sequence>MHYIQQIYCTIFGDRWQETTCYFYTHFSNKRRMI</sequence>
<accession>A0A8S5N4U6</accession>
<name>A0A8S5N4U6_9CAUD</name>